<reference evidence="1" key="1">
    <citation type="submission" date="2016-07" db="EMBL/GenBank/DDBJ databases">
        <authorList>
            <person name="Bretaudeau A."/>
        </authorList>
    </citation>
    <scope>NUCLEOTIDE SEQUENCE</scope>
    <source>
        <strain evidence="1">Rice</strain>
        <tissue evidence="1">Whole body</tissue>
    </source>
</reference>
<proteinExistence type="predicted"/>
<gene>
    <name evidence="1" type="ORF">SFRICE_026287</name>
</gene>
<name>A0A2H1V1R1_SPOFR</name>
<protein>
    <submittedName>
        <fullName evidence="1">SFRICE_026287</fullName>
    </submittedName>
</protein>
<dbReference type="AlphaFoldDB" id="A0A2H1V1R1"/>
<dbReference type="EMBL" id="ODYU01000284">
    <property type="protein sequence ID" value="SOQ34777.1"/>
    <property type="molecule type" value="Genomic_DNA"/>
</dbReference>
<accession>A0A2H1V1R1</accession>
<evidence type="ECO:0000313" key="1">
    <source>
        <dbReference type="EMBL" id="SOQ34777.1"/>
    </source>
</evidence>
<sequence length="92" mass="10244">MSSTALNEASGSIRLLLTKDHPVPTPACRARAPCLESVVTNFHEKALQGIIWKELECSTNFLISINYRFTNQAENLQSWGDTLRCGDKLALH</sequence>
<organism evidence="1">
    <name type="scientific">Spodoptera frugiperda</name>
    <name type="common">Fall armyworm</name>
    <dbReference type="NCBI Taxonomy" id="7108"/>
    <lineage>
        <taxon>Eukaryota</taxon>
        <taxon>Metazoa</taxon>
        <taxon>Ecdysozoa</taxon>
        <taxon>Arthropoda</taxon>
        <taxon>Hexapoda</taxon>
        <taxon>Insecta</taxon>
        <taxon>Pterygota</taxon>
        <taxon>Neoptera</taxon>
        <taxon>Endopterygota</taxon>
        <taxon>Lepidoptera</taxon>
        <taxon>Glossata</taxon>
        <taxon>Ditrysia</taxon>
        <taxon>Noctuoidea</taxon>
        <taxon>Noctuidae</taxon>
        <taxon>Amphipyrinae</taxon>
        <taxon>Spodoptera</taxon>
    </lineage>
</organism>